<comment type="caution">
    <text evidence="14">The sequence shown here is derived from an EMBL/GenBank/DDBJ whole genome shotgun (WGS) entry which is preliminary data.</text>
</comment>
<dbReference type="InterPro" id="IPR001697">
    <property type="entry name" value="Pyr_Knase"/>
</dbReference>
<keyword evidence="10" id="KW-0460">Magnesium</keyword>
<evidence type="ECO:0000256" key="12">
    <source>
        <dbReference type="ARBA" id="ARBA00023317"/>
    </source>
</evidence>
<dbReference type="SUPFAM" id="SSF50800">
    <property type="entry name" value="PK beta-barrel domain-like"/>
    <property type="match status" value="1"/>
</dbReference>
<name>A0A3E0W3Y3_9MICO</name>
<proteinExistence type="inferred from homology"/>
<sequence length="631" mass="67798">MDTVHTVSAGTPAASHAELDDLISLLHDLRQLRVSLIGAELREAQAINAVEPRHRFSATNLVHYVEFRSHDVRTLQVGLSEYGLSSLGRAESNVLGGIDAVIRTLHGLTGQGDAETTSSLRAPENTESLSQNALGLLGPLPKDRPTRIMVTFPAEAASDYAMVKGMLANGMDLARINCAHDGPEAWNAMIGNLRTAEAELGKKCLVSMDLGGPKLRTGPLRPGPGVFKLKPVRSELGIVLEAAKVWLGYTPPEGAGPDPRAVPVRDAGWAGSRDVGEKIHLVDARGSRRVLTVEEVRETGCLVSSRHTVYFEPGLKLKAHTPGGAESKHKHAMPTTEVGDLPSAVSSVTVRRGDSIILTADMTPAGVSDGAVHRIGSTLFEIFKDTHPGERLLIDDGKITTVITSVTPTEVTAEVQSAGVDGAKLRAEKGINLPDSTITLAALTEQDLEDLDFVKRNADIVEMSFVRSPSDVDQLLHNLSPTDVHALGVVLKIETVAAFNALPQVLLEAMRWGDIGVMIARGDLAVEAGFERLAELQEEILWLCEAAHVPVIWATQVLDAMARTGVPSRAEVTDAAMAERAECVMLNKGPYIGEAITMLAGILQRMQDHTQKKRSLLRRLTSWHLDQTTGA</sequence>
<evidence type="ECO:0000256" key="11">
    <source>
        <dbReference type="ARBA" id="ARBA00023152"/>
    </source>
</evidence>
<feature type="domain" description="Pyruvate kinase barrel" evidence="13">
    <location>
        <begin position="346"/>
        <end position="587"/>
    </location>
</feature>
<feature type="domain" description="Pyruvate kinase barrel" evidence="13">
    <location>
        <begin position="145"/>
        <end position="230"/>
    </location>
</feature>
<protein>
    <recommendedName>
        <fullName evidence="4">pyruvate kinase</fullName>
        <ecNumber evidence="4">2.7.1.40</ecNumber>
    </recommendedName>
</protein>
<dbReference type="GO" id="GO:0004743">
    <property type="term" value="F:pyruvate kinase activity"/>
    <property type="evidence" value="ECO:0007669"/>
    <property type="project" value="UniProtKB-EC"/>
</dbReference>
<dbReference type="GO" id="GO:0005524">
    <property type="term" value="F:ATP binding"/>
    <property type="evidence" value="ECO:0007669"/>
    <property type="project" value="UniProtKB-KW"/>
</dbReference>
<evidence type="ECO:0000256" key="8">
    <source>
        <dbReference type="ARBA" id="ARBA00022777"/>
    </source>
</evidence>
<comment type="pathway">
    <text evidence="2">Carbohydrate degradation; glycolysis; pyruvate from D-glyceraldehyde 3-phosphate: step 5/5.</text>
</comment>
<evidence type="ECO:0000313" key="15">
    <source>
        <dbReference type="Proteomes" id="UP000256541"/>
    </source>
</evidence>
<dbReference type="InterPro" id="IPR040442">
    <property type="entry name" value="Pyrv_kinase-like_dom_sf"/>
</dbReference>
<dbReference type="SUPFAM" id="SSF51621">
    <property type="entry name" value="Phosphoenolpyruvate/pyruvate domain"/>
    <property type="match status" value="1"/>
</dbReference>
<dbReference type="GO" id="GO:0000287">
    <property type="term" value="F:magnesium ion binding"/>
    <property type="evidence" value="ECO:0007669"/>
    <property type="project" value="InterPro"/>
</dbReference>
<dbReference type="RefSeq" id="WP_116410158.1">
    <property type="nucleotide sequence ID" value="NZ_NBXB01000007.1"/>
</dbReference>
<evidence type="ECO:0000256" key="9">
    <source>
        <dbReference type="ARBA" id="ARBA00022840"/>
    </source>
</evidence>
<dbReference type="InterPro" id="IPR015793">
    <property type="entry name" value="Pyrv_Knase_brl"/>
</dbReference>
<evidence type="ECO:0000259" key="13">
    <source>
        <dbReference type="Pfam" id="PF00224"/>
    </source>
</evidence>
<evidence type="ECO:0000256" key="2">
    <source>
        <dbReference type="ARBA" id="ARBA00004997"/>
    </source>
</evidence>
<reference evidence="14 15" key="1">
    <citation type="submission" date="2017-04" db="EMBL/GenBank/DDBJ databases">
        <title>Comparative genome analysis of Subtercola boreus.</title>
        <authorList>
            <person name="Cho Y.-J."/>
            <person name="Cho A."/>
            <person name="Kim O.-S."/>
            <person name="Lee J.-I."/>
        </authorList>
    </citation>
    <scope>NUCLEOTIDE SEQUENCE [LARGE SCALE GENOMIC DNA]</scope>
    <source>
        <strain evidence="14 15">P27479</strain>
    </source>
</reference>
<evidence type="ECO:0000256" key="5">
    <source>
        <dbReference type="ARBA" id="ARBA00022679"/>
    </source>
</evidence>
<evidence type="ECO:0000313" key="14">
    <source>
        <dbReference type="EMBL" id="RFA16916.1"/>
    </source>
</evidence>
<keyword evidence="6" id="KW-0479">Metal-binding</keyword>
<comment type="cofactor">
    <cofactor evidence="1">
        <name>K(+)</name>
        <dbReference type="ChEBI" id="CHEBI:29103"/>
    </cofactor>
</comment>
<keyword evidence="8" id="KW-0418">Kinase</keyword>
<dbReference type="Pfam" id="PF00224">
    <property type="entry name" value="PK"/>
    <property type="match status" value="2"/>
</dbReference>
<evidence type="ECO:0000256" key="6">
    <source>
        <dbReference type="ARBA" id="ARBA00022723"/>
    </source>
</evidence>
<evidence type="ECO:0000256" key="3">
    <source>
        <dbReference type="ARBA" id="ARBA00008663"/>
    </source>
</evidence>
<dbReference type="Gene3D" id="3.20.20.60">
    <property type="entry name" value="Phosphoenolpyruvate-binding domains"/>
    <property type="match status" value="2"/>
</dbReference>
<dbReference type="GO" id="GO:0030955">
    <property type="term" value="F:potassium ion binding"/>
    <property type="evidence" value="ECO:0007669"/>
    <property type="project" value="InterPro"/>
</dbReference>
<dbReference type="OrthoDB" id="9812123at2"/>
<keyword evidence="9" id="KW-0067">ATP-binding</keyword>
<dbReference type="AlphaFoldDB" id="A0A3E0W3Y3"/>
<accession>A0A3E0W3Y3</accession>
<evidence type="ECO:0000256" key="7">
    <source>
        <dbReference type="ARBA" id="ARBA00022741"/>
    </source>
</evidence>
<dbReference type="UniPathway" id="UPA00109">
    <property type="reaction ID" value="UER00188"/>
</dbReference>
<evidence type="ECO:0000256" key="1">
    <source>
        <dbReference type="ARBA" id="ARBA00001958"/>
    </source>
</evidence>
<organism evidence="14 15">
    <name type="scientific">Subtercola boreus</name>
    <dbReference type="NCBI Taxonomy" id="120213"/>
    <lineage>
        <taxon>Bacteria</taxon>
        <taxon>Bacillati</taxon>
        <taxon>Actinomycetota</taxon>
        <taxon>Actinomycetes</taxon>
        <taxon>Micrococcales</taxon>
        <taxon>Microbacteriaceae</taxon>
        <taxon>Subtercola</taxon>
    </lineage>
</organism>
<dbReference type="Proteomes" id="UP000256541">
    <property type="component" value="Unassembled WGS sequence"/>
</dbReference>
<keyword evidence="11" id="KW-0324">Glycolysis</keyword>
<dbReference type="EMBL" id="NBXB01000007">
    <property type="protein sequence ID" value="RFA16916.1"/>
    <property type="molecule type" value="Genomic_DNA"/>
</dbReference>
<dbReference type="GO" id="GO:0016301">
    <property type="term" value="F:kinase activity"/>
    <property type="evidence" value="ECO:0007669"/>
    <property type="project" value="UniProtKB-KW"/>
</dbReference>
<dbReference type="NCBIfam" id="NF011314">
    <property type="entry name" value="PRK14725.1"/>
    <property type="match status" value="1"/>
</dbReference>
<dbReference type="EC" id="2.7.1.40" evidence="4"/>
<dbReference type="InterPro" id="IPR015806">
    <property type="entry name" value="Pyrv_Knase_insert_dom_sf"/>
</dbReference>
<dbReference type="InterPro" id="IPR015813">
    <property type="entry name" value="Pyrv/PenolPyrv_kinase-like_dom"/>
</dbReference>
<gene>
    <name evidence="14" type="ORF">B7R22_02005</name>
</gene>
<dbReference type="Gene3D" id="2.40.33.10">
    <property type="entry name" value="PK beta-barrel domain-like"/>
    <property type="match status" value="2"/>
</dbReference>
<keyword evidence="12" id="KW-0670">Pyruvate</keyword>
<dbReference type="InterPro" id="IPR011037">
    <property type="entry name" value="Pyrv_Knase-like_insert_dom_sf"/>
</dbReference>
<evidence type="ECO:0000256" key="4">
    <source>
        <dbReference type="ARBA" id="ARBA00012142"/>
    </source>
</evidence>
<comment type="similarity">
    <text evidence="3">Belongs to the pyruvate kinase family.</text>
</comment>
<keyword evidence="5" id="KW-0808">Transferase</keyword>
<keyword evidence="7" id="KW-0547">Nucleotide-binding</keyword>
<dbReference type="PANTHER" id="PTHR11817">
    <property type="entry name" value="PYRUVATE KINASE"/>
    <property type="match status" value="1"/>
</dbReference>
<evidence type="ECO:0000256" key="10">
    <source>
        <dbReference type="ARBA" id="ARBA00022842"/>
    </source>
</evidence>